<keyword evidence="3" id="KW-1185">Reference proteome</keyword>
<protein>
    <submittedName>
        <fullName evidence="2">Uncharacterized protein</fullName>
    </submittedName>
</protein>
<proteinExistence type="predicted"/>
<evidence type="ECO:0000313" key="2">
    <source>
        <dbReference type="EMBL" id="TGO33248.1"/>
    </source>
</evidence>
<evidence type="ECO:0000256" key="1">
    <source>
        <dbReference type="SAM" id="MobiDB-lite"/>
    </source>
</evidence>
<dbReference type="EMBL" id="PQXK01000258">
    <property type="protein sequence ID" value="TGO33248.1"/>
    <property type="molecule type" value="Genomic_DNA"/>
</dbReference>
<accession>A0A4Z1GB16</accession>
<gene>
    <name evidence="2" type="ORF">BHYA_0258g00070</name>
</gene>
<dbReference type="AlphaFoldDB" id="A0A4Z1GB16"/>
<dbReference type="Proteomes" id="UP000297814">
    <property type="component" value="Unassembled WGS sequence"/>
</dbReference>
<organism evidence="2 3">
    <name type="scientific">Botrytis hyacinthi</name>
    <dbReference type="NCBI Taxonomy" id="278943"/>
    <lineage>
        <taxon>Eukaryota</taxon>
        <taxon>Fungi</taxon>
        <taxon>Dikarya</taxon>
        <taxon>Ascomycota</taxon>
        <taxon>Pezizomycotina</taxon>
        <taxon>Leotiomycetes</taxon>
        <taxon>Helotiales</taxon>
        <taxon>Sclerotiniaceae</taxon>
        <taxon>Botrytis</taxon>
    </lineage>
</organism>
<reference evidence="2 3" key="1">
    <citation type="submission" date="2017-12" db="EMBL/GenBank/DDBJ databases">
        <title>Comparative genomics of Botrytis spp.</title>
        <authorList>
            <person name="Valero-Jimenez C.A."/>
            <person name="Tapia P."/>
            <person name="Veloso J."/>
            <person name="Silva-Moreno E."/>
            <person name="Staats M."/>
            <person name="Valdes J.H."/>
            <person name="Van Kan J.A.L."/>
        </authorList>
    </citation>
    <scope>NUCLEOTIDE SEQUENCE [LARGE SCALE GENOMIC DNA]</scope>
    <source>
        <strain evidence="2 3">Bh0001</strain>
    </source>
</reference>
<name>A0A4Z1GB16_9HELO</name>
<feature type="region of interest" description="Disordered" evidence="1">
    <location>
        <begin position="1"/>
        <end position="29"/>
    </location>
</feature>
<evidence type="ECO:0000313" key="3">
    <source>
        <dbReference type="Proteomes" id="UP000297814"/>
    </source>
</evidence>
<comment type="caution">
    <text evidence="2">The sequence shown here is derived from an EMBL/GenBank/DDBJ whole genome shotgun (WGS) entry which is preliminary data.</text>
</comment>
<sequence length="192" mass="22603">MLLFSNRGTPCSRYESDEEPSTNLTNIDDIKRAAQREYPDESSENAFARYTIENLIRDIEFQKTGSRTLYIRLYYNKRQLRGELVTLFFNSDYRKAPRLNEVDRTSNLLLRSRRLLGLDPGDSWNHPISHPHHILKFPKEEEQGSLVPDAITCNLDRPLLYREPDYCVHYSEFIGPICQSDPWYHSQYSPQV</sequence>